<dbReference type="Gene3D" id="3.40.50.150">
    <property type="entry name" value="Vaccinia Virus protein VP39"/>
    <property type="match status" value="1"/>
</dbReference>
<gene>
    <name evidence="1" type="ORF">METZ01_LOCUS375898</name>
</gene>
<name>A0A382TLR3_9ZZZZ</name>
<sequence>MSIDDIAKAQRRYIQHLTSFIPEDVRSILDVGCGVGGNAAYLKERGFDIDVLSPDTYQEEVIKKKFNGAMQFFKSKFENF</sequence>
<proteinExistence type="predicted"/>
<reference evidence="1" key="1">
    <citation type="submission" date="2018-05" db="EMBL/GenBank/DDBJ databases">
        <authorList>
            <person name="Lanie J.A."/>
            <person name="Ng W.-L."/>
            <person name="Kazmierczak K.M."/>
            <person name="Andrzejewski T.M."/>
            <person name="Davidsen T.M."/>
            <person name="Wayne K.J."/>
            <person name="Tettelin H."/>
            <person name="Glass J.I."/>
            <person name="Rusch D."/>
            <person name="Podicherti R."/>
            <person name="Tsui H.-C.T."/>
            <person name="Winkler M.E."/>
        </authorList>
    </citation>
    <scope>NUCLEOTIDE SEQUENCE</scope>
</reference>
<evidence type="ECO:0000313" key="1">
    <source>
        <dbReference type="EMBL" id="SVD23044.1"/>
    </source>
</evidence>
<dbReference type="SUPFAM" id="SSF53335">
    <property type="entry name" value="S-adenosyl-L-methionine-dependent methyltransferases"/>
    <property type="match status" value="1"/>
</dbReference>
<dbReference type="InterPro" id="IPR029063">
    <property type="entry name" value="SAM-dependent_MTases_sf"/>
</dbReference>
<accession>A0A382TLR3</accession>
<protein>
    <recommendedName>
        <fullName evidence="2">Methyltransferase domain-containing protein</fullName>
    </recommendedName>
</protein>
<feature type="non-terminal residue" evidence="1">
    <location>
        <position position="80"/>
    </location>
</feature>
<dbReference type="EMBL" id="UINC01137605">
    <property type="protein sequence ID" value="SVD23044.1"/>
    <property type="molecule type" value="Genomic_DNA"/>
</dbReference>
<evidence type="ECO:0008006" key="2">
    <source>
        <dbReference type="Google" id="ProtNLM"/>
    </source>
</evidence>
<dbReference type="AlphaFoldDB" id="A0A382TLR3"/>
<organism evidence="1">
    <name type="scientific">marine metagenome</name>
    <dbReference type="NCBI Taxonomy" id="408172"/>
    <lineage>
        <taxon>unclassified sequences</taxon>
        <taxon>metagenomes</taxon>
        <taxon>ecological metagenomes</taxon>
    </lineage>
</organism>
<dbReference type="Pfam" id="PF13489">
    <property type="entry name" value="Methyltransf_23"/>
    <property type="match status" value="1"/>
</dbReference>